<evidence type="ECO:0000313" key="3">
    <source>
        <dbReference type="Proteomes" id="UP000535908"/>
    </source>
</evidence>
<dbReference type="GO" id="GO:0046872">
    <property type="term" value="F:metal ion binding"/>
    <property type="evidence" value="ECO:0007669"/>
    <property type="project" value="UniProtKB-KW"/>
</dbReference>
<feature type="binding site" evidence="1">
    <location>
        <position position="223"/>
    </location>
    <ligand>
        <name>Mg(2+)</name>
        <dbReference type="ChEBI" id="CHEBI:18420"/>
        <label>1</label>
        <note>catalytic</note>
    </ligand>
</feature>
<dbReference type="Gene3D" id="3.40.190.80">
    <property type="match status" value="1"/>
</dbReference>
<sequence length="279" mass="31696">MDNNTVEILNILGEVKESLDIEYKKSLFSSKEIYSELGADGEITWGIDKTVEQIILKQLCGMTQSYSVLSEEIGYQKHQKLYMDDDIFFIIDPIDGTYNALMGFPFFSVSICVFINKTPTIGWVYDICRGVLFIGIEGEGAFQIFNEQWHKIKVSGVENLKQSTISMIRPQTDEQLENYRDIILSSRKIRWLSCSSLEIVYIAAGIFDAFVDFASDKSIKICDVAASLLILKEAGGVTLSYNSIMSEVDKESLHKRYKIIAASSDVLLNEIYRRLNKHE</sequence>
<dbReference type="AlphaFoldDB" id="A0A7X0Y473"/>
<dbReference type="Proteomes" id="UP000535908">
    <property type="component" value="Unassembled WGS sequence"/>
</dbReference>
<dbReference type="RefSeq" id="WP_185526225.1">
    <property type="nucleotide sequence ID" value="NZ_JAARWN010000009.1"/>
</dbReference>
<feature type="binding site" evidence="1">
    <location>
        <position position="71"/>
    </location>
    <ligand>
        <name>Mg(2+)</name>
        <dbReference type="ChEBI" id="CHEBI:18420"/>
        <label>1</label>
        <note>catalytic</note>
    </ligand>
</feature>
<dbReference type="SUPFAM" id="SSF56655">
    <property type="entry name" value="Carbohydrate phosphatase"/>
    <property type="match status" value="1"/>
</dbReference>
<keyword evidence="1" id="KW-0479">Metal-binding</keyword>
<dbReference type="PRINTS" id="PR00377">
    <property type="entry name" value="IMPHPHTASES"/>
</dbReference>
<organism evidence="2 3">
    <name type="scientific">Listeria grandensis</name>
    <dbReference type="NCBI Taxonomy" id="1494963"/>
    <lineage>
        <taxon>Bacteria</taxon>
        <taxon>Bacillati</taxon>
        <taxon>Bacillota</taxon>
        <taxon>Bacilli</taxon>
        <taxon>Bacillales</taxon>
        <taxon>Listeriaceae</taxon>
        <taxon>Listeria</taxon>
    </lineage>
</organism>
<feature type="binding site" evidence="1">
    <location>
        <position position="95"/>
    </location>
    <ligand>
        <name>Mg(2+)</name>
        <dbReference type="ChEBI" id="CHEBI:18420"/>
        <label>1</label>
        <note>catalytic</note>
    </ligand>
</feature>
<dbReference type="PANTHER" id="PTHR20854">
    <property type="entry name" value="INOSITOL MONOPHOSPHATASE"/>
    <property type="match status" value="1"/>
</dbReference>
<proteinExistence type="predicted"/>
<gene>
    <name evidence="2" type="ORF">HCA69_10030</name>
</gene>
<dbReference type="Gene3D" id="3.30.540.10">
    <property type="entry name" value="Fructose-1,6-Bisphosphatase, subunit A, domain 1"/>
    <property type="match status" value="1"/>
</dbReference>
<dbReference type="InterPro" id="IPR000760">
    <property type="entry name" value="Inositol_monophosphatase-like"/>
</dbReference>
<protein>
    <recommendedName>
        <fullName evidence="4">Inositol monophosphatase</fullName>
    </recommendedName>
</protein>
<accession>A0A7X0Y473</accession>
<keyword evidence="1" id="KW-0460">Magnesium</keyword>
<evidence type="ECO:0008006" key="4">
    <source>
        <dbReference type="Google" id="ProtNLM"/>
    </source>
</evidence>
<dbReference type="Pfam" id="PF00459">
    <property type="entry name" value="Inositol_P"/>
    <property type="match status" value="1"/>
</dbReference>
<dbReference type="EMBL" id="JAARWN010000009">
    <property type="protein sequence ID" value="MBC1936705.1"/>
    <property type="molecule type" value="Genomic_DNA"/>
</dbReference>
<comment type="caution">
    <text evidence="2">The sequence shown here is derived from an EMBL/GenBank/DDBJ whole genome shotgun (WGS) entry which is preliminary data.</text>
</comment>
<evidence type="ECO:0000256" key="1">
    <source>
        <dbReference type="PIRSR" id="PIRSR600760-2"/>
    </source>
</evidence>
<feature type="binding site" evidence="1">
    <location>
        <position position="92"/>
    </location>
    <ligand>
        <name>Mg(2+)</name>
        <dbReference type="ChEBI" id="CHEBI:18420"/>
        <label>1</label>
        <note>catalytic</note>
    </ligand>
</feature>
<dbReference type="GO" id="GO:0006020">
    <property type="term" value="P:inositol metabolic process"/>
    <property type="evidence" value="ECO:0007669"/>
    <property type="project" value="TreeGrafter"/>
</dbReference>
<reference evidence="2 3" key="1">
    <citation type="submission" date="2020-03" db="EMBL/GenBank/DDBJ databases">
        <title>Soil Listeria distribution.</title>
        <authorList>
            <person name="Liao J."/>
            <person name="Wiedmann M."/>
        </authorList>
    </citation>
    <scope>NUCLEOTIDE SEQUENCE [LARGE SCALE GENOMIC DNA]</scope>
    <source>
        <strain evidence="2 3">FSL L7-0741</strain>
    </source>
</reference>
<name>A0A7X0Y473_9LIST</name>
<dbReference type="GO" id="GO:0008934">
    <property type="term" value="F:inositol monophosphate 1-phosphatase activity"/>
    <property type="evidence" value="ECO:0007669"/>
    <property type="project" value="TreeGrafter"/>
</dbReference>
<dbReference type="PANTHER" id="PTHR20854:SF4">
    <property type="entry name" value="INOSITOL-1-MONOPHOSPHATASE-RELATED"/>
    <property type="match status" value="1"/>
</dbReference>
<comment type="cofactor">
    <cofactor evidence="1">
        <name>Mg(2+)</name>
        <dbReference type="ChEBI" id="CHEBI:18420"/>
    </cofactor>
</comment>
<dbReference type="GO" id="GO:0007165">
    <property type="term" value="P:signal transduction"/>
    <property type="evidence" value="ECO:0007669"/>
    <property type="project" value="TreeGrafter"/>
</dbReference>
<feature type="binding site" evidence="1">
    <location>
        <position position="94"/>
    </location>
    <ligand>
        <name>Mg(2+)</name>
        <dbReference type="ChEBI" id="CHEBI:18420"/>
        <label>1</label>
        <note>catalytic</note>
    </ligand>
</feature>
<evidence type="ECO:0000313" key="2">
    <source>
        <dbReference type="EMBL" id="MBC1936705.1"/>
    </source>
</evidence>